<comment type="catalytic activity">
    <reaction evidence="3">
        <text>7,8-dihydroneopterin 3'-triphosphate = 7,8-dihydromonapterin 3'-triphosphate</text>
        <dbReference type="Rhea" id="RHEA:28346"/>
        <dbReference type="ChEBI" id="CHEBI:58462"/>
        <dbReference type="ChEBI" id="CHEBI:61186"/>
        <dbReference type="EC" id="5.1.99.7"/>
    </reaction>
</comment>
<dbReference type="InterPro" id="IPR006156">
    <property type="entry name" value="Dihydroneopterin_aldolase"/>
</dbReference>
<dbReference type="EC" id="5.1.99.7" evidence="4"/>
<dbReference type="GO" id="GO:0004150">
    <property type="term" value="F:dihydroneopterin aldolase activity"/>
    <property type="evidence" value="ECO:0007669"/>
    <property type="project" value="InterPro"/>
</dbReference>
<dbReference type="SMART" id="SM00905">
    <property type="entry name" value="FolB"/>
    <property type="match status" value="1"/>
</dbReference>
<reference evidence="8 9" key="1">
    <citation type="submission" date="2019-01" db="EMBL/GenBank/DDBJ databases">
        <authorList>
            <person name="Chen W.-M."/>
        </authorList>
    </citation>
    <scope>NUCLEOTIDE SEQUENCE [LARGE SCALE GENOMIC DNA]</scope>
    <source>
        <strain evidence="8 9">KYPC3</strain>
    </source>
</reference>
<evidence type="ECO:0000256" key="6">
    <source>
        <dbReference type="ARBA" id="ARBA00044306"/>
    </source>
</evidence>
<dbReference type="Pfam" id="PF02152">
    <property type="entry name" value="FolB"/>
    <property type="match status" value="1"/>
</dbReference>
<dbReference type="SUPFAM" id="SSF55620">
    <property type="entry name" value="Tetrahydrobiopterin biosynthesis enzymes-like"/>
    <property type="match status" value="1"/>
</dbReference>
<dbReference type="InterPro" id="IPR006157">
    <property type="entry name" value="FolB_dom"/>
</dbReference>
<evidence type="ECO:0000256" key="2">
    <source>
        <dbReference type="ARBA" id="ARBA00023235"/>
    </source>
</evidence>
<protein>
    <recommendedName>
        <fullName evidence="5">Dihydroneopterin triphosphate 2'-epimerase</fullName>
        <ecNumber evidence="4">5.1.99.7</ecNumber>
    </recommendedName>
    <alternativeName>
        <fullName evidence="6">D-erythro-7,8-dihydroneopterin triphosphate epimerase</fullName>
    </alternativeName>
</protein>
<dbReference type="NCBIfam" id="TIGR00526">
    <property type="entry name" value="folB_dom"/>
    <property type="match status" value="1"/>
</dbReference>
<dbReference type="GO" id="GO:0008719">
    <property type="term" value="F:dihydroneopterin triphosphate 2'-epimerase activity"/>
    <property type="evidence" value="ECO:0007669"/>
    <property type="project" value="UniProtKB-EC"/>
</dbReference>
<evidence type="ECO:0000256" key="1">
    <source>
        <dbReference type="ARBA" id="ARBA00005708"/>
    </source>
</evidence>
<name>A0A437QSY7_9GAMM</name>
<evidence type="ECO:0000256" key="3">
    <source>
        <dbReference type="ARBA" id="ARBA00043806"/>
    </source>
</evidence>
<dbReference type="OrthoDB" id="1121389at2"/>
<dbReference type="AlphaFoldDB" id="A0A437QSY7"/>
<gene>
    <name evidence="8" type="ORF">EOE67_09090</name>
</gene>
<dbReference type="InterPro" id="IPR043133">
    <property type="entry name" value="GTP-CH-I_C/QueF"/>
</dbReference>
<dbReference type="NCBIfam" id="NF008418">
    <property type="entry name" value="PRK11245.1"/>
    <property type="match status" value="1"/>
</dbReference>
<organism evidence="8 9">
    <name type="scientific">Rheinheimera riviphila</name>
    <dbReference type="NCBI Taxonomy" id="1834037"/>
    <lineage>
        <taxon>Bacteria</taxon>
        <taxon>Pseudomonadati</taxon>
        <taxon>Pseudomonadota</taxon>
        <taxon>Gammaproteobacteria</taxon>
        <taxon>Chromatiales</taxon>
        <taxon>Chromatiaceae</taxon>
        <taxon>Rheinheimera</taxon>
    </lineage>
</organism>
<sequence length="123" mass="13629">MTLNNAVIRIKNLRLRTFIGIKDEEINNKQDVIINATIEYSATQAADSDDMSKALNYRTITKDIITLVENNRFSLLEKLTADVLAIAAAHPSVQYAAVEIDKPYALRFADSVSLSLSVNKGTK</sequence>
<comment type="similarity">
    <text evidence="1">Belongs to the DHNA family.</text>
</comment>
<evidence type="ECO:0000256" key="5">
    <source>
        <dbReference type="ARBA" id="ARBA00044197"/>
    </source>
</evidence>
<dbReference type="GO" id="GO:0005829">
    <property type="term" value="C:cytosol"/>
    <property type="evidence" value="ECO:0007669"/>
    <property type="project" value="TreeGrafter"/>
</dbReference>
<comment type="caution">
    <text evidence="8">The sequence shown here is derived from an EMBL/GenBank/DDBJ whole genome shotgun (WGS) entry which is preliminary data.</text>
</comment>
<feature type="domain" description="Dihydroneopterin aldolase/epimerase" evidence="7">
    <location>
        <begin position="8"/>
        <end position="118"/>
    </location>
</feature>
<evidence type="ECO:0000259" key="7">
    <source>
        <dbReference type="SMART" id="SM00905"/>
    </source>
</evidence>
<accession>A0A437QSY7</accession>
<evidence type="ECO:0000256" key="4">
    <source>
        <dbReference type="ARBA" id="ARBA00044039"/>
    </source>
</evidence>
<proteinExistence type="inferred from homology"/>
<dbReference type="Proteomes" id="UP000283077">
    <property type="component" value="Unassembled WGS sequence"/>
</dbReference>
<dbReference type="RefSeq" id="WP_127698782.1">
    <property type="nucleotide sequence ID" value="NZ_SACS01000008.1"/>
</dbReference>
<dbReference type="PANTHER" id="PTHR42844">
    <property type="entry name" value="DIHYDRONEOPTERIN ALDOLASE 1-RELATED"/>
    <property type="match status" value="1"/>
</dbReference>
<keyword evidence="2 8" id="KW-0413">Isomerase</keyword>
<dbReference type="GO" id="GO:0006760">
    <property type="term" value="P:folic acid-containing compound metabolic process"/>
    <property type="evidence" value="ECO:0007669"/>
    <property type="project" value="InterPro"/>
</dbReference>
<evidence type="ECO:0000313" key="8">
    <source>
        <dbReference type="EMBL" id="RVU37627.1"/>
    </source>
</evidence>
<keyword evidence="9" id="KW-1185">Reference proteome</keyword>
<dbReference type="Gene3D" id="3.30.1130.10">
    <property type="match status" value="1"/>
</dbReference>
<evidence type="ECO:0000313" key="9">
    <source>
        <dbReference type="Proteomes" id="UP000283077"/>
    </source>
</evidence>
<dbReference type="EMBL" id="SACS01000008">
    <property type="protein sequence ID" value="RVU37627.1"/>
    <property type="molecule type" value="Genomic_DNA"/>
</dbReference>
<dbReference type="PANTHER" id="PTHR42844:SF10">
    <property type="entry name" value="DIHYDRONEOPTERIN TRIPHOSPHATE 2'-EPIMERASE"/>
    <property type="match status" value="1"/>
</dbReference>